<feature type="compositionally biased region" description="Polar residues" evidence="4">
    <location>
        <begin position="1370"/>
        <end position="1380"/>
    </location>
</feature>
<feature type="region of interest" description="Disordered" evidence="4">
    <location>
        <begin position="1546"/>
        <end position="1569"/>
    </location>
</feature>
<dbReference type="FunFam" id="3.30.870.10:FF:000004">
    <property type="entry name" value="protein FAM83H isoform X2"/>
    <property type="match status" value="1"/>
</dbReference>
<feature type="region of interest" description="Disordered" evidence="4">
    <location>
        <begin position="958"/>
        <end position="1116"/>
    </location>
</feature>
<organism evidence="6 7">
    <name type="scientific">Perca fluviatilis</name>
    <name type="common">European perch</name>
    <dbReference type="NCBI Taxonomy" id="8168"/>
    <lineage>
        <taxon>Eukaryota</taxon>
        <taxon>Metazoa</taxon>
        <taxon>Chordata</taxon>
        <taxon>Craniata</taxon>
        <taxon>Vertebrata</taxon>
        <taxon>Euteleostomi</taxon>
        <taxon>Actinopterygii</taxon>
        <taxon>Neopterygii</taxon>
        <taxon>Teleostei</taxon>
        <taxon>Neoteleostei</taxon>
        <taxon>Acanthomorphata</taxon>
        <taxon>Eupercaria</taxon>
        <taxon>Perciformes</taxon>
        <taxon>Percoidei</taxon>
        <taxon>Percidae</taxon>
        <taxon>Percinae</taxon>
        <taxon>Perca</taxon>
    </lineage>
</organism>
<feature type="compositionally biased region" description="Polar residues" evidence="4">
    <location>
        <begin position="1407"/>
        <end position="1426"/>
    </location>
</feature>
<sequence>MALSQIQCLDDNHVNPRRHESKPEFLYCEDQRLALETFLRDGREAFVKYLEARELRGFLSDPELETLAEAVKPYDPGTDLFPENAEDDEPPLSLHYWPDLSDTSIPQMDLGWPDSVSYRGVTRTTVYAQPPLEGQAHIKEVVRKMIAQAQKVIAVVMDVFTDVDIFRDLLDAGVKRKVSVYILLARTTLPHFLSMCQRANMHPGHLKNLRVRCTDGAEFYTRSCTKVTGRMGHRFMFIDGDKAVSGSYSFTWTSSRLDTSLITVVTGQAVEAFDRLFRILYSTSSLADLRKVATEPEPELEALPPPVAVAPLSADIARKLNSPKYALVTLGKPSPTPSVGPEESQNPKNSKNPETKNGWRSRANKEAIQETPSIHPGLSNLEKACLMSYLPTWPEPDPPSDVIGFINIRDASKPNQVHLQRSEMFETSQAVRFSSPFSMPKEILPEVAKPRQFTAKYEEMNKLQLAQDKTKAEESLVGIAQPTQVNAGPGDLNGKAEAPAQKSPASGPKCESDKDTTKTLNIESKRHSNTPTNQDTSHNTALPLSANTPRQSSSKASTPTVGRPSHTTQTVTTLPGSNTKKEAESDLNTQQHDIVNKSHVRESSSTHAPQLCPADSNTESQTQTKTVLPHTESHTQPQNVSDMTPNVQTPTVNSHMSSSSASATRSPSVSSTSLSENNYVSITTSTTPGTCSSLSSISSSSSIPPLTSALTPLNPPPPSSSPSPCLNSTPPIPKPRTLQLVIKGGVMCNGQKLPELSVVRRPEASIGPLAVHDEPDVATVAQTSPEKVPETTNNSGSETRAQKAAENTERAPRQKQSGTSQATKKEVVGRHDDIARMQFVAGNNPEEQSHVFIADAPKAESLNSQEIIPKDVEPKTLTSIDCKLTPQIDCEATLQTEIKAPERALTGCEFSKGQSEKSESVTEGKTYLARAHAPQRISYSELMPQDIDTLETVDSIKAPTHTPVSSTHLSKDSAGDSTHTSVADTQGNPGFTPAQHTDNTTDNMPAAKHNTQGSFQEQSPKARSGTHTPEGPLRLRLPEKLTPDLRSMTPEREPRSLTALIRTPTPDGYLPLTPSTPDSRTHTPDPRSYTPDFRTPTPDEYFSPRADSALSTTSEDSFYECNDSPFHEAVLERAASSNHGRTEDRVCVTHTNTPNDTTTTSSPARANSNTRAATLGTTDRNTSSSETQSLSRPAGVSSSSSLLEKEVKMVEEKESTNEEEGGREEDEKGRKLSAAERRTEGDNQGTETRGSEEAKRTADRFKQGKDLTEAVEKNEEAQYQAPKREMALNHSPAGRAVDGGVTPGELTNERTELKQLPTGDLQPKKASSEEKRADKEKAVDKAPSGPSSVERRDRPHSATETDGQKLLHTSPKTPRGQQQDSRGPSPSRPSRPPRPLSATQPRPWGSCQLNQAESKALHSSFQVLANTSSPRKPPSTPPPPVTARAVGSAAGRKQAEAPRGQHSLLSRPPLAAQGKMVAGQSQNQHPYLKSPGSFRHTHSNREAQLHPPSHNQTASPQEARWQEEPSAPFSFTFSRLYNLKGLKDKMSKLPAQSKRVRASSPGQGRKSSS</sequence>
<comment type="caution">
    <text evidence="6">The sequence shown here is derived from an EMBL/GenBank/DDBJ whole genome shotgun (WGS) entry which is preliminary data.</text>
</comment>
<evidence type="ECO:0000313" key="7">
    <source>
        <dbReference type="Proteomes" id="UP000465112"/>
    </source>
</evidence>
<feature type="compositionally biased region" description="Polar residues" evidence="4">
    <location>
        <begin position="343"/>
        <end position="352"/>
    </location>
</feature>
<feature type="compositionally biased region" description="Low complexity" evidence="4">
    <location>
        <begin position="1149"/>
        <end position="1163"/>
    </location>
</feature>
<feature type="compositionally biased region" description="Basic and acidic residues" evidence="4">
    <location>
        <begin position="1225"/>
        <end position="1241"/>
    </location>
</feature>
<feature type="domain" description="Scaffolding anchor of CK1" evidence="5">
    <location>
        <begin position="16"/>
        <end position="285"/>
    </location>
</feature>
<keyword evidence="3" id="KW-0963">Cytoplasm</keyword>
<feature type="compositionally biased region" description="Polar residues" evidence="4">
    <location>
        <begin position="529"/>
        <end position="578"/>
    </location>
</feature>
<feature type="compositionally biased region" description="Pro residues" evidence="4">
    <location>
        <begin position="1431"/>
        <end position="1441"/>
    </location>
</feature>
<dbReference type="InterPro" id="IPR050944">
    <property type="entry name" value="FAM83"/>
</dbReference>
<feature type="region of interest" description="Disordered" evidence="4">
    <location>
        <begin position="328"/>
        <end position="360"/>
    </location>
</feature>
<reference evidence="6 7" key="1">
    <citation type="submission" date="2019-06" db="EMBL/GenBank/DDBJ databases">
        <title>A chromosome-scale genome assembly of the European perch, Perca fluviatilis.</title>
        <authorList>
            <person name="Roques C."/>
            <person name="Zahm M."/>
            <person name="Cabau C."/>
            <person name="Klopp C."/>
            <person name="Bouchez O."/>
            <person name="Donnadieu C."/>
            <person name="Kuhl H."/>
            <person name="Gislard M."/>
            <person name="Guendouz S."/>
            <person name="Journot L."/>
            <person name="Haffray P."/>
            <person name="Bestin A."/>
            <person name="Morvezen R."/>
            <person name="Feron R."/>
            <person name="Wen M."/>
            <person name="Jouanno E."/>
            <person name="Herpin A."/>
            <person name="Schartl M."/>
            <person name="Postlethwait J."/>
            <person name="Schaerlinger B."/>
            <person name="Chardard D."/>
            <person name="Lecocq T."/>
            <person name="Poncet C."/>
            <person name="Jaffrelo L."/>
            <person name="Lampietro C."/>
            <person name="Guiguen Y."/>
        </authorList>
    </citation>
    <scope>NUCLEOTIDE SEQUENCE [LARGE SCALE GENOMIC DNA]</scope>
    <source>
        <tissue evidence="6">Blood</tissue>
    </source>
</reference>
<feature type="region of interest" description="Disordered" evidence="4">
    <location>
        <begin position="773"/>
        <end position="830"/>
    </location>
</feature>
<feature type="compositionally biased region" description="Pro residues" evidence="4">
    <location>
        <begin position="1386"/>
        <end position="1395"/>
    </location>
</feature>
<evidence type="ECO:0000256" key="2">
    <source>
        <dbReference type="ARBA" id="ARBA00006937"/>
    </source>
</evidence>
<evidence type="ECO:0000256" key="3">
    <source>
        <dbReference type="ARBA" id="ARBA00022490"/>
    </source>
</evidence>
<feature type="compositionally biased region" description="Polar residues" evidence="4">
    <location>
        <begin position="634"/>
        <end position="653"/>
    </location>
</feature>
<feature type="compositionally biased region" description="Polar residues" evidence="4">
    <location>
        <begin position="975"/>
        <end position="1027"/>
    </location>
</feature>
<dbReference type="Gene3D" id="3.30.870.10">
    <property type="entry name" value="Endonuclease Chain A"/>
    <property type="match status" value="1"/>
</dbReference>
<evidence type="ECO:0000313" key="6">
    <source>
        <dbReference type="EMBL" id="KAF1379295.1"/>
    </source>
</evidence>
<dbReference type="PANTHER" id="PTHR16181:SF29">
    <property type="entry name" value="PROTEIN FAM83A-RELATED"/>
    <property type="match status" value="1"/>
</dbReference>
<proteinExistence type="inferred from homology"/>
<feature type="compositionally biased region" description="Low complexity" evidence="4">
    <location>
        <begin position="654"/>
        <end position="675"/>
    </location>
</feature>
<protein>
    <recommendedName>
        <fullName evidence="5">Scaffolding anchor of CK1 domain-containing protein</fullName>
    </recommendedName>
</protein>
<dbReference type="OrthoDB" id="6103632at2759"/>
<feature type="compositionally biased region" description="Polar residues" evidence="4">
    <location>
        <begin position="1164"/>
        <end position="1191"/>
    </location>
</feature>
<comment type="similarity">
    <text evidence="2">Belongs to the FAM83 family.</text>
</comment>
<feature type="region of interest" description="Disordered" evidence="4">
    <location>
        <begin position="1135"/>
        <end position="1526"/>
    </location>
</feature>
<feature type="compositionally biased region" description="Basic and acidic residues" evidence="4">
    <location>
        <begin position="800"/>
        <end position="812"/>
    </location>
</feature>
<dbReference type="GO" id="GO:0007165">
    <property type="term" value="P:signal transduction"/>
    <property type="evidence" value="ECO:0007669"/>
    <property type="project" value="TreeGrafter"/>
</dbReference>
<feature type="compositionally biased region" description="Basic and acidic residues" evidence="4">
    <location>
        <begin position="1036"/>
        <end position="1055"/>
    </location>
</feature>
<dbReference type="Pfam" id="PF07894">
    <property type="entry name" value="SACK1"/>
    <property type="match status" value="1"/>
</dbReference>
<comment type="subcellular location">
    <subcellularLocation>
        <location evidence="1">Cytoplasm</location>
    </subcellularLocation>
</comment>
<dbReference type="PANTHER" id="PTHR16181">
    <property type="entry name" value="PROTEIN FAM83A-RELATED"/>
    <property type="match status" value="1"/>
</dbReference>
<feature type="compositionally biased region" description="Basic and acidic residues" evidence="4">
    <location>
        <begin position="1249"/>
        <end position="1287"/>
    </location>
</feature>
<evidence type="ECO:0000259" key="5">
    <source>
        <dbReference type="Pfam" id="PF07894"/>
    </source>
</evidence>
<feature type="compositionally biased region" description="Basic and acidic residues" evidence="4">
    <location>
        <begin position="594"/>
        <end position="604"/>
    </location>
</feature>
<feature type="compositionally biased region" description="Polar residues" evidence="4">
    <location>
        <begin position="615"/>
        <end position="626"/>
    </location>
</feature>
<dbReference type="Proteomes" id="UP000465112">
    <property type="component" value="Chromosome 15"/>
</dbReference>
<evidence type="ECO:0000256" key="1">
    <source>
        <dbReference type="ARBA" id="ARBA00004496"/>
    </source>
</evidence>
<feature type="region of interest" description="Disordered" evidence="4">
    <location>
        <begin position="480"/>
        <end position="732"/>
    </location>
</feature>
<feature type="compositionally biased region" description="Basic and acidic residues" evidence="4">
    <location>
        <begin position="1322"/>
        <end position="1340"/>
    </location>
</feature>
<name>A0A6A5EK54_PERFL</name>
<gene>
    <name evidence="6" type="ORF">PFLUV_G00174600</name>
</gene>
<dbReference type="EMBL" id="VHII01000015">
    <property type="protein sequence ID" value="KAF1379295.1"/>
    <property type="molecule type" value="Genomic_DNA"/>
</dbReference>
<dbReference type="InterPro" id="IPR012461">
    <property type="entry name" value="SACK1"/>
</dbReference>
<feature type="compositionally biased region" description="Low complexity" evidence="4">
    <location>
        <begin position="687"/>
        <end position="712"/>
    </location>
</feature>
<dbReference type="GO" id="GO:0019901">
    <property type="term" value="F:protein kinase binding"/>
    <property type="evidence" value="ECO:0007669"/>
    <property type="project" value="TreeGrafter"/>
</dbReference>
<keyword evidence="7" id="KW-1185">Reference proteome</keyword>
<feature type="compositionally biased region" description="Polar residues" evidence="4">
    <location>
        <begin position="780"/>
        <end position="799"/>
    </location>
</feature>
<accession>A0A6A5EK54</accession>
<dbReference type="SUPFAM" id="SSF56024">
    <property type="entry name" value="Phospholipase D/nuclease"/>
    <property type="match status" value="1"/>
</dbReference>
<feature type="compositionally biased region" description="Polar residues" evidence="4">
    <location>
        <begin position="1560"/>
        <end position="1569"/>
    </location>
</feature>
<dbReference type="GO" id="GO:0005737">
    <property type="term" value="C:cytoplasm"/>
    <property type="evidence" value="ECO:0007669"/>
    <property type="project" value="UniProtKB-SubCell"/>
</dbReference>
<feature type="compositionally biased region" description="Basic and acidic residues" evidence="4">
    <location>
        <begin position="1203"/>
        <end position="1216"/>
    </location>
</feature>
<feature type="compositionally biased region" description="Basic and acidic residues" evidence="4">
    <location>
        <begin position="1349"/>
        <end position="1365"/>
    </location>
</feature>
<feature type="compositionally biased region" description="Polar residues" evidence="4">
    <location>
        <begin position="676"/>
        <end position="686"/>
    </location>
</feature>
<evidence type="ECO:0000256" key="4">
    <source>
        <dbReference type="SAM" id="MobiDB-lite"/>
    </source>
</evidence>